<evidence type="ECO:0000256" key="10">
    <source>
        <dbReference type="ARBA" id="ARBA00056629"/>
    </source>
</evidence>
<feature type="domain" description="SOCS box" evidence="16">
    <location>
        <begin position="373"/>
        <end position="414"/>
    </location>
</feature>
<keyword evidence="8" id="KW-0677">Repeat</keyword>
<keyword evidence="18" id="KW-1185">Reference proteome</keyword>
<dbReference type="SMART" id="SM00320">
    <property type="entry name" value="WD40"/>
    <property type="match status" value="2"/>
</dbReference>
<feature type="repeat" description="WD" evidence="14">
    <location>
        <begin position="78"/>
        <end position="109"/>
    </location>
</feature>
<dbReference type="InterPro" id="IPR000007">
    <property type="entry name" value="Tubby_C"/>
</dbReference>
<evidence type="ECO:0000256" key="6">
    <source>
        <dbReference type="ARBA" id="ARBA00022553"/>
    </source>
</evidence>
<dbReference type="InterPro" id="IPR001680">
    <property type="entry name" value="WD40_rpt"/>
</dbReference>
<feature type="region of interest" description="Disordered" evidence="15">
    <location>
        <begin position="226"/>
        <end position="249"/>
    </location>
</feature>
<evidence type="ECO:0000313" key="18">
    <source>
        <dbReference type="Proteomes" id="UP000585422"/>
    </source>
</evidence>
<sequence length="1535" mass="167821">MYAAVEHGPVLCSDSNILCLSWKGRVPKSEKEKPVCRRRYYEEGWLATGNGRGVVGVTFTSSHCRRDRNTPQRINFNLRGHNSEVVLVRWNEPFQKLATCDADGGIFVWIQYEGRWSVELVNDRGAQVSDFTWSHDGTQALISYRDGFVLVGSVSGQRHWSSEINLESQITCGIWTPDDQQVLFGTADGQVIVMDCHGRMLAHVLLHESDGILSMSWNYPSFLVEDSSESDTDSDDYSPPQDGPAAYPVPVQNTKPLLTVSFTSGDISLMNNYDDLSPTIIRSGLKDVVVQWCTQGDLLAVAGMEKQSQLVDLSNGSLLKSALVKFYNVRGEHIYTLETPVQRPIISICWGHRDSRLLMASGPALYVVRVEHRVSSLQLLCQQTIASCLRDDKDISKLTLPPRLCSYLTTAFIPTIKPPIPDPNNMRDFVSYPTAGNERLHCTMKRTEDDPEVGGPCYTLYLEYLGGLVPILKGRRISKLRPEFVIMDPKTDGKADEIYGNSLISTVIDSCNCSDSSDIELSDDWAAKKSPKISRASKSPKLPRINIEARKSPKMSRSAQEISRSPRLPIRKPSIGSPSLTRREFPLEDITQHNYLAQVTSNIWGTKFKIVGLAAFLPTNLGAVIYKTSLLHLQPRQMTIYLPEVRKISMDYINLPVFNPNVFSEDEDDLPVPGAPGAPASSPPCTVNIPIAPIHSSAQAMSPTQSIGLVQSLLANQNVQLDVLANPPAEAGSEGAGPFPGPPGRFPGAGVLAGGELGRAAPAPPALAPPPPAPPAIALADLRDHGDREHEPPAKAKAPRPAPQLLEGDAVVFGAAQELQLNKMNPPPPYPGTIPAAPTAALPPPPGPPQPPLDLCLKKGEFSLYPAGHYQTPLGYERITTFDSSGNVEEVCRPRTRMLCAQSTYTLPGPGSSATLRITAAEKKMQQPCASATLNRLTVPRYSIPTGDPPPYPDIASQLSQGRSIAQRLDSSIIHATLRRNSREAALKMAQLVEGQRATLQLPPKAKSNVVTAQYQQRVPTALYTCSQCSGGGGSTSQHSSVIAHSVSTSPLASQSSYSLLSPPDNSRDRADYINSAFTEDEALSQHCPVEKTMRHVPVSLTEAALGVKRPPPYQWDPMVSEEIWVPQERTSQSSVPNPLKPTPLIIGQAQHLDMSRVPFVSPKSPTSPTATFQTSYGVGVPYPGSYSAPPLQGMQPPCSPKEALAPTQFAQQEPTVVLQPGYPSNLSYCPLPPMYPGSSACSSLQLPPIALHPWSSYSACPPVQNPQGTLPPKPLLVVEKPVMSPPPAELQGHVGTEVMVETADTFQEVLSLTESPIPQRTDKFSKKSRKRLDSRAEEGNVQAITEGKVKKEARTLTDFNSLISSPRPGREKKKVKSQKDQLKSKKLNKTNEFQDSSESEPELFISGDELMNQSQGSKKGWKTKRSLRTASELDEFKCRKASEKEDGRLGSQGFVYVMANKQPLWNEATQVYQLDFGGRVTQESAKNFQIELEGRQVMQFGRIDGNAYILDFQYPFSAVQAFAVALANVTQRLK</sequence>
<evidence type="ECO:0000256" key="8">
    <source>
        <dbReference type="ARBA" id="ARBA00022737"/>
    </source>
</evidence>
<dbReference type="Proteomes" id="UP000585422">
    <property type="component" value="Unassembled WGS sequence"/>
</dbReference>
<proteinExistence type="inferred from homology"/>
<organism evidence="17 18">
    <name type="scientific">Haliaeetus albicilla</name>
    <name type="common">White-tailed sea-eagle</name>
    <name type="synonym">Falco albicilla</name>
    <dbReference type="NCBI Taxonomy" id="8969"/>
    <lineage>
        <taxon>Eukaryota</taxon>
        <taxon>Metazoa</taxon>
        <taxon>Chordata</taxon>
        <taxon>Craniata</taxon>
        <taxon>Vertebrata</taxon>
        <taxon>Euteleostomi</taxon>
        <taxon>Archelosauria</taxon>
        <taxon>Archosauria</taxon>
        <taxon>Dinosauria</taxon>
        <taxon>Saurischia</taxon>
        <taxon>Theropoda</taxon>
        <taxon>Coelurosauria</taxon>
        <taxon>Aves</taxon>
        <taxon>Neognathae</taxon>
        <taxon>Neoaves</taxon>
        <taxon>Telluraves</taxon>
        <taxon>Accipitrimorphae</taxon>
        <taxon>Accipitriformes</taxon>
        <taxon>Accipitridae</taxon>
        <taxon>Accipitrinae</taxon>
        <taxon>Haliaeetus</taxon>
    </lineage>
</organism>
<evidence type="ECO:0000256" key="12">
    <source>
        <dbReference type="ARBA" id="ARBA00075708"/>
    </source>
</evidence>
<evidence type="ECO:0000256" key="11">
    <source>
        <dbReference type="ARBA" id="ARBA00071888"/>
    </source>
</evidence>
<evidence type="ECO:0000256" key="3">
    <source>
        <dbReference type="ARBA" id="ARBA00007129"/>
    </source>
</evidence>
<dbReference type="InterPro" id="IPR036322">
    <property type="entry name" value="WD40_repeat_dom_sf"/>
</dbReference>
<feature type="non-terminal residue" evidence="17">
    <location>
        <position position="1"/>
    </location>
</feature>
<reference evidence="17 18" key="1">
    <citation type="submission" date="2019-09" db="EMBL/GenBank/DDBJ databases">
        <title>Bird 10,000 Genomes (B10K) Project - Family phase.</title>
        <authorList>
            <person name="Zhang G."/>
        </authorList>
    </citation>
    <scope>NUCLEOTIDE SEQUENCE [LARGE SCALE GENOMIC DNA]</scope>
    <source>
        <strain evidence="17">OUT-0040</strain>
        <tissue evidence="17">Blood</tissue>
    </source>
</reference>
<dbReference type="PROSITE" id="PS50294">
    <property type="entry name" value="WD_REPEATS_REGION"/>
    <property type="match status" value="1"/>
</dbReference>
<dbReference type="InterPro" id="IPR001496">
    <property type="entry name" value="SOCS_box"/>
</dbReference>
<feature type="region of interest" description="Disordered" evidence="15">
    <location>
        <begin position="1362"/>
        <end position="1402"/>
    </location>
</feature>
<keyword evidence="9" id="KW-0833">Ubl conjugation pathway</keyword>
<comment type="caution">
    <text evidence="17">The sequence shown here is derived from an EMBL/GenBank/DDBJ whole genome shotgun (WGS) entry which is preliminary data.</text>
</comment>
<protein>
    <recommendedName>
        <fullName evidence="11">Tubby-related protein 4</fullName>
    </recommendedName>
    <alternativeName>
        <fullName evidence="13">Tubby superfamily protein</fullName>
    </alternativeName>
    <alternativeName>
        <fullName evidence="12">Tubby-like protein 4</fullName>
    </alternativeName>
</protein>
<feature type="region of interest" description="Disordered" evidence="15">
    <location>
        <begin position="1319"/>
        <end position="1345"/>
    </location>
</feature>
<accession>A0A7K7NEU5</accession>
<dbReference type="SMART" id="SM00969">
    <property type="entry name" value="SOCS_box"/>
    <property type="match status" value="1"/>
</dbReference>
<dbReference type="PROSITE" id="PS50082">
    <property type="entry name" value="WD_REPEATS_2"/>
    <property type="match status" value="1"/>
</dbReference>
<evidence type="ECO:0000256" key="7">
    <source>
        <dbReference type="ARBA" id="ARBA00022574"/>
    </source>
</evidence>
<evidence type="ECO:0000256" key="9">
    <source>
        <dbReference type="ARBA" id="ARBA00022786"/>
    </source>
</evidence>
<feature type="compositionally biased region" description="Basic and acidic residues" evidence="15">
    <location>
        <begin position="1321"/>
        <end position="1339"/>
    </location>
</feature>
<feature type="compositionally biased region" description="Pro residues" evidence="15">
    <location>
        <begin position="762"/>
        <end position="775"/>
    </location>
</feature>
<gene>
    <name evidence="17" type="primary">Tulp4</name>
    <name evidence="17" type="ORF">HALALB_R01119</name>
</gene>
<feature type="compositionally biased region" description="Low complexity" evidence="15">
    <location>
        <begin position="727"/>
        <end position="737"/>
    </location>
</feature>
<dbReference type="PANTHER" id="PTHR16517">
    <property type="entry name" value="TUBBY-RELATED"/>
    <property type="match status" value="1"/>
</dbReference>
<comment type="pathway">
    <text evidence="2">Protein modification; protein ubiquitination.</text>
</comment>
<keyword evidence="6" id="KW-0597">Phosphoprotein</keyword>
<keyword evidence="5" id="KW-0963">Cytoplasm</keyword>
<evidence type="ECO:0000256" key="4">
    <source>
        <dbReference type="ARBA" id="ARBA00022481"/>
    </source>
</evidence>
<dbReference type="InterPro" id="IPR056159">
    <property type="entry name" value="Beta-prop_IFT121_TULP_N"/>
</dbReference>
<evidence type="ECO:0000256" key="13">
    <source>
        <dbReference type="ARBA" id="ARBA00077697"/>
    </source>
</evidence>
<comment type="similarity">
    <text evidence="3">Belongs to the TUB family.</text>
</comment>
<evidence type="ECO:0000256" key="15">
    <source>
        <dbReference type="SAM" id="MobiDB-lite"/>
    </source>
</evidence>
<dbReference type="PROSITE" id="PS50225">
    <property type="entry name" value="SOCS"/>
    <property type="match status" value="1"/>
</dbReference>
<dbReference type="EMBL" id="VZSQ01000104">
    <property type="protein sequence ID" value="NWZ53804.1"/>
    <property type="molecule type" value="Genomic_DNA"/>
</dbReference>
<dbReference type="Pfam" id="PF01167">
    <property type="entry name" value="Tub"/>
    <property type="match status" value="1"/>
</dbReference>
<evidence type="ECO:0000313" key="17">
    <source>
        <dbReference type="EMBL" id="NWZ53804.1"/>
    </source>
</evidence>
<name>A0A7K7NEU5_HALAL</name>
<evidence type="ECO:0000259" key="16">
    <source>
        <dbReference type="PROSITE" id="PS50225"/>
    </source>
</evidence>
<evidence type="ECO:0000256" key="5">
    <source>
        <dbReference type="ARBA" id="ARBA00022490"/>
    </source>
</evidence>
<dbReference type="InterPro" id="IPR015943">
    <property type="entry name" value="WD40/YVTN_repeat-like_dom_sf"/>
</dbReference>
<dbReference type="FunFam" id="3.20.90.10:FF:000002">
    <property type="entry name" value="Tubby like protein 4"/>
    <property type="match status" value="1"/>
</dbReference>
<dbReference type="Gene3D" id="3.20.90.10">
    <property type="entry name" value="Tubby Protein, Chain A"/>
    <property type="match status" value="1"/>
</dbReference>
<keyword evidence="4" id="KW-0488">Methylation</keyword>
<dbReference type="GO" id="GO:0005737">
    <property type="term" value="C:cytoplasm"/>
    <property type="evidence" value="ECO:0007669"/>
    <property type="project" value="UniProtKB-SubCell"/>
</dbReference>
<feature type="region of interest" description="Disordered" evidence="15">
    <location>
        <begin position="727"/>
        <end position="778"/>
    </location>
</feature>
<dbReference type="Gene3D" id="2.130.10.10">
    <property type="entry name" value="YVTN repeat-like/Quinoprotein amine dehydrogenase"/>
    <property type="match status" value="1"/>
</dbReference>
<dbReference type="Pfam" id="PF24797">
    <property type="entry name" value="Beta-prop_WDR35_TULP_N"/>
    <property type="match status" value="1"/>
</dbReference>
<feature type="compositionally biased region" description="Acidic residues" evidence="15">
    <location>
        <begin position="226"/>
        <end position="236"/>
    </location>
</feature>
<comment type="function">
    <text evidence="10">May be a substrate-recognition component of a SCF-like ECS (Elongin-Cullin-SOCS-box protein) E3 ubiquitin ligase complex which mediates the ubiquitination and subsequent proteasomal degradation of target proteins.</text>
</comment>
<dbReference type="Pfam" id="PF07525">
    <property type="entry name" value="SOCS_box"/>
    <property type="match status" value="1"/>
</dbReference>
<comment type="subcellular location">
    <subcellularLocation>
        <location evidence="1">Cytoplasm</location>
    </subcellularLocation>
</comment>
<evidence type="ECO:0000256" key="2">
    <source>
        <dbReference type="ARBA" id="ARBA00004906"/>
    </source>
</evidence>
<dbReference type="GO" id="GO:0016567">
    <property type="term" value="P:protein ubiquitination"/>
    <property type="evidence" value="ECO:0007669"/>
    <property type="project" value="UniProtKB-UniPathway"/>
</dbReference>
<dbReference type="SUPFAM" id="SSF54518">
    <property type="entry name" value="Tubby C-terminal domain-like"/>
    <property type="match status" value="1"/>
</dbReference>
<dbReference type="UniPathway" id="UPA00143"/>
<dbReference type="FunFam" id="2.130.10.10:FF:000262">
    <property type="entry name" value="Tubby like protein 4"/>
    <property type="match status" value="1"/>
</dbReference>
<keyword evidence="7 14" id="KW-0853">WD repeat</keyword>
<dbReference type="OrthoDB" id="8775810at2759"/>
<dbReference type="SUPFAM" id="SSF50978">
    <property type="entry name" value="WD40 repeat-like"/>
    <property type="match status" value="1"/>
</dbReference>
<evidence type="ECO:0000256" key="1">
    <source>
        <dbReference type="ARBA" id="ARBA00004496"/>
    </source>
</evidence>
<feature type="non-terminal residue" evidence="17">
    <location>
        <position position="1535"/>
    </location>
</feature>
<dbReference type="PANTHER" id="PTHR16517:SF2">
    <property type="entry name" value="TUBBY-RELATED PROTEIN 4"/>
    <property type="match status" value="1"/>
</dbReference>
<feature type="region of interest" description="Disordered" evidence="15">
    <location>
        <begin position="553"/>
        <end position="575"/>
    </location>
</feature>
<dbReference type="InterPro" id="IPR025659">
    <property type="entry name" value="Tubby-like_C"/>
</dbReference>
<evidence type="ECO:0000256" key="14">
    <source>
        <dbReference type="PROSITE-ProRule" id="PRU00221"/>
    </source>
</evidence>